<evidence type="ECO:0000256" key="6">
    <source>
        <dbReference type="ARBA" id="ARBA00023235"/>
    </source>
</evidence>
<dbReference type="PANTHER" id="PTHR30511:SF0">
    <property type="entry name" value="ALANINE RACEMASE, CATABOLIC-RELATED"/>
    <property type="match status" value="1"/>
</dbReference>
<dbReference type="GO" id="GO:0030170">
    <property type="term" value="F:pyridoxal phosphate binding"/>
    <property type="evidence" value="ECO:0007669"/>
    <property type="project" value="UniProtKB-UniRule"/>
</dbReference>
<evidence type="ECO:0000313" key="12">
    <source>
        <dbReference type="Proteomes" id="UP000608154"/>
    </source>
</evidence>
<dbReference type="HAMAP" id="MF_01201">
    <property type="entry name" value="Ala_racemase"/>
    <property type="match status" value="1"/>
</dbReference>
<dbReference type="InterPro" id="IPR000821">
    <property type="entry name" value="Ala_racemase"/>
</dbReference>
<evidence type="ECO:0000313" key="11">
    <source>
        <dbReference type="EMBL" id="GGB98166.1"/>
    </source>
</evidence>
<organism evidence="11 12">
    <name type="scientific">Novosphingobium endophyticum</name>
    <dbReference type="NCBI Taxonomy" id="1955250"/>
    <lineage>
        <taxon>Bacteria</taxon>
        <taxon>Pseudomonadati</taxon>
        <taxon>Pseudomonadota</taxon>
        <taxon>Alphaproteobacteria</taxon>
        <taxon>Sphingomonadales</taxon>
        <taxon>Sphingomonadaceae</taxon>
        <taxon>Novosphingobium</taxon>
    </lineage>
</organism>
<feature type="domain" description="Alanine racemase C-terminal" evidence="10">
    <location>
        <begin position="229"/>
        <end position="347"/>
    </location>
</feature>
<name>A0A916TRD3_9SPHN</name>
<dbReference type="EMBL" id="BMHK01000008">
    <property type="protein sequence ID" value="GGB98166.1"/>
    <property type="molecule type" value="Genomic_DNA"/>
</dbReference>
<evidence type="ECO:0000259" key="10">
    <source>
        <dbReference type="SMART" id="SM01005"/>
    </source>
</evidence>
<dbReference type="AlphaFoldDB" id="A0A916TRD3"/>
<evidence type="ECO:0000256" key="3">
    <source>
        <dbReference type="ARBA" id="ARBA00007880"/>
    </source>
</evidence>
<dbReference type="SMART" id="SM01005">
    <property type="entry name" value="Ala_racemase_C"/>
    <property type="match status" value="1"/>
</dbReference>
<comment type="pathway">
    <text evidence="7">Amino-acid biosynthesis; D-alanine biosynthesis; D-alanine from L-alanine: step 1/1.</text>
</comment>
<accession>A0A916TRD3</accession>
<feature type="active site" description="Proton acceptor; specific for L-alanine" evidence="7">
    <location>
        <position position="250"/>
    </location>
</feature>
<dbReference type="PANTHER" id="PTHR30511">
    <property type="entry name" value="ALANINE RACEMASE"/>
    <property type="match status" value="1"/>
</dbReference>
<evidence type="ECO:0000256" key="8">
    <source>
        <dbReference type="PIRSR" id="PIRSR600821-50"/>
    </source>
</evidence>
<dbReference type="Gene3D" id="3.20.20.10">
    <property type="entry name" value="Alanine racemase"/>
    <property type="match status" value="1"/>
</dbReference>
<dbReference type="GO" id="GO:0005829">
    <property type="term" value="C:cytosol"/>
    <property type="evidence" value="ECO:0007669"/>
    <property type="project" value="TreeGrafter"/>
</dbReference>
<feature type="binding site" evidence="7 9">
    <location>
        <position position="298"/>
    </location>
    <ligand>
        <name>substrate</name>
    </ligand>
</feature>
<dbReference type="CDD" id="cd00430">
    <property type="entry name" value="PLPDE_III_AR"/>
    <property type="match status" value="1"/>
</dbReference>
<gene>
    <name evidence="11" type="primary">alr</name>
    <name evidence="11" type="ORF">GCM10011494_15800</name>
</gene>
<evidence type="ECO:0000256" key="4">
    <source>
        <dbReference type="ARBA" id="ARBA00013089"/>
    </source>
</evidence>
<dbReference type="Gene3D" id="2.40.37.10">
    <property type="entry name" value="Lyase, Ornithine Decarboxylase, Chain A, domain 1"/>
    <property type="match status" value="1"/>
</dbReference>
<dbReference type="InterPro" id="IPR029066">
    <property type="entry name" value="PLP-binding_barrel"/>
</dbReference>
<evidence type="ECO:0000256" key="5">
    <source>
        <dbReference type="ARBA" id="ARBA00022898"/>
    </source>
</evidence>
<evidence type="ECO:0000256" key="2">
    <source>
        <dbReference type="ARBA" id="ARBA00001933"/>
    </source>
</evidence>
<dbReference type="NCBIfam" id="TIGR00492">
    <property type="entry name" value="alr"/>
    <property type="match status" value="1"/>
</dbReference>
<dbReference type="InterPro" id="IPR020622">
    <property type="entry name" value="Ala_racemase_pyridoxalP-BS"/>
</dbReference>
<evidence type="ECO:0000256" key="1">
    <source>
        <dbReference type="ARBA" id="ARBA00000316"/>
    </source>
</evidence>
<dbReference type="SUPFAM" id="SSF51419">
    <property type="entry name" value="PLP-binding barrel"/>
    <property type="match status" value="1"/>
</dbReference>
<protein>
    <recommendedName>
        <fullName evidence="4 7">Alanine racemase</fullName>
        <ecNumber evidence="4 7">5.1.1.1</ecNumber>
    </recommendedName>
</protein>
<dbReference type="Proteomes" id="UP000608154">
    <property type="component" value="Unassembled WGS sequence"/>
</dbReference>
<keyword evidence="12" id="KW-1185">Reference proteome</keyword>
<feature type="active site" description="Proton acceptor; specific for D-alanine" evidence="7">
    <location>
        <position position="40"/>
    </location>
</feature>
<dbReference type="PROSITE" id="PS00395">
    <property type="entry name" value="ALANINE_RACEMASE"/>
    <property type="match status" value="1"/>
</dbReference>
<dbReference type="Pfam" id="PF01168">
    <property type="entry name" value="Ala_racemase_N"/>
    <property type="match status" value="1"/>
</dbReference>
<dbReference type="PRINTS" id="PR00992">
    <property type="entry name" value="ALARACEMASE"/>
</dbReference>
<evidence type="ECO:0000256" key="9">
    <source>
        <dbReference type="PIRSR" id="PIRSR600821-52"/>
    </source>
</evidence>
<dbReference type="RefSeq" id="WP_188770370.1">
    <property type="nucleotide sequence ID" value="NZ_BMHK01000008.1"/>
</dbReference>
<dbReference type="SUPFAM" id="SSF50621">
    <property type="entry name" value="Alanine racemase C-terminal domain-like"/>
    <property type="match status" value="1"/>
</dbReference>
<keyword evidence="5 7" id="KW-0663">Pyridoxal phosphate</keyword>
<reference evidence="11" key="1">
    <citation type="journal article" date="2014" name="Int. J. Syst. Evol. Microbiol.">
        <title>Complete genome sequence of Corynebacterium casei LMG S-19264T (=DSM 44701T), isolated from a smear-ripened cheese.</title>
        <authorList>
            <consortium name="US DOE Joint Genome Institute (JGI-PGF)"/>
            <person name="Walter F."/>
            <person name="Albersmeier A."/>
            <person name="Kalinowski J."/>
            <person name="Ruckert C."/>
        </authorList>
    </citation>
    <scope>NUCLEOTIDE SEQUENCE</scope>
    <source>
        <strain evidence="11">CGMCC 1.15095</strain>
    </source>
</reference>
<dbReference type="InterPro" id="IPR011079">
    <property type="entry name" value="Ala_racemase_C"/>
</dbReference>
<feature type="modified residue" description="N6-(pyridoxal phosphate)lysine" evidence="7 8">
    <location>
        <position position="40"/>
    </location>
</feature>
<feature type="binding site" evidence="7 9">
    <location>
        <position position="134"/>
    </location>
    <ligand>
        <name>substrate</name>
    </ligand>
</feature>
<dbReference type="Pfam" id="PF00842">
    <property type="entry name" value="Ala_racemase_C"/>
    <property type="match status" value="1"/>
</dbReference>
<keyword evidence="6 7" id="KW-0413">Isomerase</keyword>
<comment type="similarity">
    <text evidence="3 7">Belongs to the alanine racemase family.</text>
</comment>
<evidence type="ECO:0000256" key="7">
    <source>
        <dbReference type="HAMAP-Rule" id="MF_01201"/>
    </source>
</evidence>
<comment type="caution">
    <text evidence="11">The sequence shown here is derived from an EMBL/GenBank/DDBJ whole genome shotgun (WGS) entry which is preliminary data.</text>
</comment>
<comment type="catalytic activity">
    <reaction evidence="1 7">
        <text>L-alanine = D-alanine</text>
        <dbReference type="Rhea" id="RHEA:20249"/>
        <dbReference type="ChEBI" id="CHEBI:57416"/>
        <dbReference type="ChEBI" id="CHEBI:57972"/>
        <dbReference type="EC" id="5.1.1.1"/>
    </reaction>
</comment>
<dbReference type="InterPro" id="IPR009006">
    <property type="entry name" value="Ala_racemase/Decarboxylase_C"/>
</dbReference>
<proteinExistence type="inferred from homology"/>
<comment type="cofactor">
    <cofactor evidence="2 7 8">
        <name>pyridoxal 5'-phosphate</name>
        <dbReference type="ChEBI" id="CHEBI:597326"/>
    </cofactor>
</comment>
<reference evidence="11" key="2">
    <citation type="submission" date="2020-09" db="EMBL/GenBank/DDBJ databases">
        <authorList>
            <person name="Sun Q."/>
            <person name="Zhou Y."/>
        </authorList>
    </citation>
    <scope>NUCLEOTIDE SEQUENCE</scope>
    <source>
        <strain evidence="11">CGMCC 1.15095</strain>
    </source>
</reference>
<comment type="function">
    <text evidence="7">Catalyzes the interconversion of L-alanine and D-alanine. May also act on other amino acids.</text>
</comment>
<dbReference type="GO" id="GO:0030632">
    <property type="term" value="P:D-alanine biosynthetic process"/>
    <property type="evidence" value="ECO:0007669"/>
    <property type="project" value="UniProtKB-UniRule"/>
</dbReference>
<dbReference type="GO" id="GO:0008784">
    <property type="term" value="F:alanine racemase activity"/>
    <property type="evidence" value="ECO:0007669"/>
    <property type="project" value="UniProtKB-UniRule"/>
</dbReference>
<dbReference type="EC" id="5.1.1.1" evidence="4 7"/>
<sequence length="347" mass="36742">MLPEVPEPPLRLSLDRDALTSNWQALDRLSGKARAGAAVKADAYGLGARLVVPLLHQAGCRDFFVAHWTEAAELLDLVPAPSIAVLHGLQSAADAGYAIASGVKPVINSAAQARRWLDAGGGACDLMVDTGINRLGVPMSEIGDEVFARLRVDVLHSHLIAAEEDSPNNARQCRKWREARAAIAHTRASLANSAGIALGSDYHGDLTRPGIALYGGVPRADMAHLIRQVVSPQAMIMQVRDVEAGEGIGYNATFTAPARMRVGTISLGYADGYLRCWSGKGTFRAGGYELPVLGRVSMDMTVVDLSNAPGLGEGDWVTADYALAEAATASGLSQYELLTLLGGRFSR</sequence>
<dbReference type="InterPro" id="IPR001608">
    <property type="entry name" value="Ala_racemase_N"/>
</dbReference>